<dbReference type="InterPro" id="IPR011010">
    <property type="entry name" value="DNA_brk_join_enz"/>
</dbReference>
<reference evidence="2 3" key="1">
    <citation type="submission" date="2016-07" db="EMBL/GenBank/DDBJ databases">
        <title>Pervasive Adenine N6-methylation of Active Genes in Fungi.</title>
        <authorList>
            <consortium name="DOE Joint Genome Institute"/>
            <person name="Mondo S.J."/>
            <person name="Dannebaum R.O."/>
            <person name="Kuo R.C."/>
            <person name="Labutti K."/>
            <person name="Haridas S."/>
            <person name="Kuo A."/>
            <person name="Salamov A."/>
            <person name="Ahrendt S.R."/>
            <person name="Lipzen A."/>
            <person name="Sullivan W."/>
            <person name="Andreopoulos W.B."/>
            <person name="Clum A."/>
            <person name="Lindquist E."/>
            <person name="Daum C."/>
            <person name="Ramamoorthy G.K."/>
            <person name="Gryganskyi A."/>
            <person name="Culley D."/>
            <person name="Magnuson J.K."/>
            <person name="James T.Y."/>
            <person name="O'Malley M.A."/>
            <person name="Stajich J.E."/>
            <person name="Spatafora J.W."/>
            <person name="Visel A."/>
            <person name="Grigoriev I.V."/>
        </authorList>
    </citation>
    <scope>NUCLEOTIDE SEQUENCE [LARGE SCALE GENOMIC DNA]</scope>
    <source>
        <strain evidence="2 3">NRRL 2496</strain>
    </source>
</reference>
<dbReference type="GO" id="GO:0015074">
    <property type="term" value="P:DNA integration"/>
    <property type="evidence" value="ECO:0007669"/>
    <property type="project" value="InterPro"/>
</dbReference>
<keyword evidence="3" id="KW-1185">Reference proteome</keyword>
<evidence type="ECO:0000256" key="1">
    <source>
        <dbReference type="ARBA" id="ARBA00023172"/>
    </source>
</evidence>
<protein>
    <recommendedName>
        <fullName evidence="4">Tyr recombinase domain-containing protein</fullName>
    </recommendedName>
</protein>
<dbReference type="InParanoid" id="A0A1X2H0Y7"/>
<dbReference type="PANTHER" id="PTHR35617:SF3">
    <property type="entry name" value="CORE-BINDING (CB) DOMAIN-CONTAINING PROTEIN"/>
    <property type="match status" value="1"/>
</dbReference>
<dbReference type="STRING" id="13706.A0A1X2H0Y7"/>
<accession>A0A1X2H0Y7</accession>
<dbReference type="Proteomes" id="UP000242180">
    <property type="component" value="Unassembled WGS sequence"/>
</dbReference>
<keyword evidence="1" id="KW-0233">DNA recombination</keyword>
<name>A0A1X2H0Y7_SYNRA</name>
<proteinExistence type="predicted"/>
<dbReference type="InterPro" id="IPR013762">
    <property type="entry name" value="Integrase-like_cat_sf"/>
</dbReference>
<dbReference type="SUPFAM" id="SSF56349">
    <property type="entry name" value="DNA breaking-rejoining enzymes"/>
    <property type="match status" value="1"/>
</dbReference>
<dbReference type="PANTHER" id="PTHR35617">
    <property type="entry name" value="PHAGE_INTEGRASE DOMAIN-CONTAINING PROTEIN"/>
    <property type="match status" value="1"/>
</dbReference>
<dbReference type="GO" id="GO:0006310">
    <property type="term" value="P:DNA recombination"/>
    <property type="evidence" value="ECO:0007669"/>
    <property type="project" value="UniProtKB-KW"/>
</dbReference>
<dbReference type="GO" id="GO:0003677">
    <property type="term" value="F:DNA binding"/>
    <property type="evidence" value="ECO:0007669"/>
    <property type="project" value="InterPro"/>
</dbReference>
<comment type="caution">
    <text evidence="2">The sequence shown here is derived from an EMBL/GenBank/DDBJ whole genome shotgun (WGS) entry which is preliminary data.</text>
</comment>
<evidence type="ECO:0000313" key="3">
    <source>
        <dbReference type="Proteomes" id="UP000242180"/>
    </source>
</evidence>
<gene>
    <name evidence="2" type="ORF">BCR43DRAFT_447122</name>
</gene>
<dbReference type="EMBL" id="MCGN01000011">
    <property type="protein sequence ID" value="ORY91032.1"/>
    <property type="molecule type" value="Genomic_DNA"/>
</dbReference>
<evidence type="ECO:0000313" key="2">
    <source>
        <dbReference type="EMBL" id="ORY91032.1"/>
    </source>
</evidence>
<dbReference type="OrthoDB" id="2438604at2759"/>
<dbReference type="Gene3D" id="1.10.443.10">
    <property type="entry name" value="Intergrase catalytic core"/>
    <property type="match status" value="1"/>
</dbReference>
<evidence type="ECO:0008006" key="4">
    <source>
        <dbReference type="Google" id="ProtNLM"/>
    </source>
</evidence>
<sequence length="339" mass="38186">MEPWPKRQRSNRNTAISRPAEARLTALLPVVGDRHARRLRTLRVDFEAWSIRHEVDPDAPTAADVVSFVEDFAEDRDWVPATCRAVLSQVCRVLPVAVRAAIQQDPQYLEYHRTSRLATVRPLKDGSYDLQPIFALLREWGPNDRLSLSKLTRKTAWLLATVGFLRPSDLARVNVAQCTDQDAPDGFLRLAIDAPKEKRHGTRYVRSVTFNLHADPLLCPVRAYRAYRKATGFSSTSVPHPVVAGRRITPLFRMVIDHDRPVTADTIRVYICDVMRHIGRDPPSLAVPKARALGATLAAQAGTPIADIVARGAWSSQDMFDHFYRISSATHRFHQLYSA</sequence>
<organism evidence="2 3">
    <name type="scientific">Syncephalastrum racemosum</name>
    <name type="common">Filamentous fungus</name>
    <dbReference type="NCBI Taxonomy" id="13706"/>
    <lineage>
        <taxon>Eukaryota</taxon>
        <taxon>Fungi</taxon>
        <taxon>Fungi incertae sedis</taxon>
        <taxon>Mucoromycota</taxon>
        <taxon>Mucoromycotina</taxon>
        <taxon>Mucoromycetes</taxon>
        <taxon>Mucorales</taxon>
        <taxon>Syncephalastraceae</taxon>
        <taxon>Syncephalastrum</taxon>
    </lineage>
</organism>
<dbReference type="AlphaFoldDB" id="A0A1X2H0Y7"/>